<accession>A0A088RQ66</accession>
<keyword evidence="3 9" id="KW-1133">Transmembrane helix</keyword>
<dbReference type="PANTHER" id="PTHR13815">
    <property type="entry name" value="GOLGIN-84"/>
    <property type="match status" value="1"/>
</dbReference>
<dbReference type="GO" id="GO:0031985">
    <property type="term" value="C:Golgi cisterna"/>
    <property type="evidence" value="ECO:0007669"/>
    <property type="project" value="TreeGrafter"/>
</dbReference>
<dbReference type="RefSeq" id="XP_010698919.1">
    <property type="nucleotide sequence ID" value="XM_010700617.1"/>
</dbReference>
<dbReference type="AlphaFoldDB" id="A0A088RQ66"/>
<feature type="coiled-coil region" evidence="7">
    <location>
        <begin position="201"/>
        <end position="228"/>
    </location>
</feature>
<evidence type="ECO:0000256" key="7">
    <source>
        <dbReference type="SAM" id="Coils"/>
    </source>
</evidence>
<organism evidence="10 11">
    <name type="scientific">Leishmania panamensis</name>
    <dbReference type="NCBI Taxonomy" id="5679"/>
    <lineage>
        <taxon>Eukaryota</taxon>
        <taxon>Discoba</taxon>
        <taxon>Euglenozoa</taxon>
        <taxon>Kinetoplastea</taxon>
        <taxon>Metakinetoplastina</taxon>
        <taxon>Trypanosomatida</taxon>
        <taxon>Trypanosomatidae</taxon>
        <taxon>Leishmaniinae</taxon>
        <taxon>Leishmania</taxon>
        <taxon>Leishmania guyanensis species complex</taxon>
    </lineage>
</organism>
<dbReference type="OrthoDB" id="265323at2759"/>
<evidence type="ECO:0000256" key="4">
    <source>
        <dbReference type="ARBA" id="ARBA00023034"/>
    </source>
</evidence>
<evidence type="ECO:0000256" key="2">
    <source>
        <dbReference type="ARBA" id="ARBA00022692"/>
    </source>
</evidence>
<feature type="region of interest" description="Disordered" evidence="8">
    <location>
        <begin position="126"/>
        <end position="151"/>
    </location>
</feature>
<evidence type="ECO:0000313" key="10">
    <source>
        <dbReference type="EMBL" id="AIN98212.1"/>
    </source>
</evidence>
<evidence type="ECO:0000256" key="3">
    <source>
        <dbReference type="ARBA" id="ARBA00022989"/>
    </source>
</evidence>
<keyword evidence="6 9" id="KW-0472">Membrane</keyword>
<dbReference type="VEuPathDB" id="TriTrypDB:LPAL13_210017900"/>
<keyword evidence="4" id="KW-0333">Golgi apparatus</keyword>
<protein>
    <submittedName>
        <fullName evidence="10">Uncharacterized protein</fullName>
    </submittedName>
</protein>
<feature type="transmembrane region" description="Helical" evidence="9">
    <location>
        <begin position="584"/>
        <end position="611"/>
    </location>
</feature>
<dbReference type="EMBL" id="CP009390">
    <property type="protein sequence ID" value="AIN98212.1"/>
    <property type="molecule type" value="Genomic_DNA"/>
</dbReference>
<keyword evidence="2 9" id="KW-0812">Transmembrane</keyword>
<dbReference type="GO" id="GO:0007030">
    <property type="term" value="P:Golgi organization"/>
    <property type="evidence" value="ECO:0007669"/>
    <property type="project" value="InterPro"/>
</dbReference>
<dbReference type="Proteomes" id="UP000063063">
    <property type="component" value="Chromosome 21"/>
</dbReference>
<keyword evidence="11" id="KW-1185">Reference proteome</keyword>
<dbReference type="GeneID" id="22574955"/>
<comment type="subcellular location">
    <subcellularLocation>
        <location evidence="1">Golgi apparatus membrane</location>
        <topology evidence="1">Single-pass membrane protein</topology>
    </subcellularLocation>
</comment>
<feature type="coiled-coil region" evidence="7">
    <location>
        <begin position="5"/>
        <end position="32"/>
    </location>
</feature>
<dbReference type="VEuPathDB" id="TriTrypDB:LPMP_211330"/>
<sequence length="627" mass="66494">MFTRVGALLEAIDKKTEELANAADERDLALAAEQQPQRLLSSSGVNSVASLQHHTQPALHFARGNDGSSFGESRLGGLARGSSNAVGNSGGACPTAGPNPLAMTSSTHLASHEACAVGHVPLSLPTKLPSFRPSQQDTATDGGGGGTAAGWKQHLTLPTAAGTFAGSSVVSSQGDVANVPSTTLGGGKPAIHHGSTADATVEQFEERCKALQADKMRLQQEAATHRAQCSAARDVLWKAEQDIRASRAAQRAAEQALTVYKETSQRLLDEAQQEVRRARDAAAGKSSATGLQQQTDVSHDAQELHQRLELLKTDHVSLNAELEHYRQEAAKATAELQHVQERHRQAQMSIDTLQLEVGAARELLEGEVAAHAETRSALRRLQAQKDEQIRSGSSPFVSGAVAQSTGKADSAAEVAQLRSELNELKQRHQILTIQASNRQAALDAAAREAADMKVRYNELAKQVNDVEVEMAAGFRTSSMYGDGNGYSAAFPAPPTASSMRGHRVFGLGAGGSGGHSADAGAPRAHSAGTVATTLESSDDARHRNPAMVRLARQYGIAGRVAVTVVCSIDSTAMQVGRFLTQAGWMWRVTLMCYIGLLQVWVILTIIGTLALENNVYVLEPPRAPHPM</sequence>
<gene>
    <name evidence="10" type="ORF">LPMP_211330</name>
</gene>
<dbReference type="KEGG" id="lpan:LPMP_211330"/>
<keyword evidence="5 7" id="KW-0175">Coiled coil</keyword>
<name>A0A088RQ66_LEIPA</name>
<reference evidence="10 11" key="1">
    <citation type="journal article" date="2015" name="Sci. Rep.">
        <title>The genome of Leishmania panamensis: insights into genomics of the L. (Viannia) subgenus.</title>
        <authorList>
            <person name="Llanes A."/>
            <person name="Restrepo C.M."/>
            <person name="Vecchio G.D."/>
            <person name="Anguizola F.J."/>
            <person name="Lleonart R."/>
        </authorList>
    </citation>
    <scope>NUCLEOTIDE SEQUENCE [LARGE SCALE GENOMIC DNA]</scope>
    <source>
        <strain evidence="10 11">MHOM/PA/94/PSC-1</strain>
    </source>
</reference>
<evidence type="ECO:0000256" key="1">
    <source>
        <dbReference type="ARBA" id="ARBA00004194"/>
    </source>
</evidence>
<feature type="coiled-coil region" evidence="7">
    <location>
        <begin position="407"/>
        <end position="469"/>
    </location>
</feature>
<dbReference type="GO" id="GO:0000139">
    <property type="term" value="C:Golgi membrane"/>
    <property type="evidence" value="ECO:0007669"/>
    <property type="project" value="UniProtKB-SubCell"/>
</dbReference>
<evidence type="ECO:0000313" key="11">
    <source>
        <dbReference type="Proteomes" id="UP000063063"/>
    </source>
</evidence>
<proteinExistence type="predicted"/>
<dbReference type="PANTHER" id="PTHR13815:SF7">
    <property type="entry name" value="GOLGIN SUBFAMILY A MEMBER 5"/>
    <property type="match status" value="1"/>
</dbReference>
<dbReference type="GO" id="GO:0000301">
    <property type="term" value="P:retrograde transport, vesicle recycling within Golgi"/>
    <property type="evidence" value="ECO:0007669"/>
    <property type="project" value="TreeGrafter"/>
</dbReference>
<evidence type="ECO:0000256" key="6">
    <source>
        <dbReference type="ARBA" id="ARBA00023136"/>
    </source>
</evidence>
<dbReference type="InterPro" id="IPR019177">
    <property type="entry name" value="Golgin_subfamily_A_member_5"/>
</dbReference>
<evidence type="ECO:0000256" key="5">
    <source>
        <dbReference type="ARBA" id="ARBA00023054"/>
    </source>
</evidence>
<feature type="coiled-coil region" evidence="7">
    <location>
        <begin position="261"/>
        <end position="356"/>
    </location>
</feature>
<evidence type="ECO:0000256" key="9">
    <source>
        <dbReference type="SAM" id="Phobius"/>
    </source>
</evidence>
<dbReference type="eggNOG" id="ENOG502SJGM">
    <property type="taxonomic scope" value="Eukaryota"/>
</dbReference>
<evidence type="ECO:0000256" key="8">
    <source>
        <dbReference type="SAM" id="MobiDB-lite"/>
    </source>
</evidence>